<proteinExistence type="predicted"/>
<evidence type="ECO:0000313" key="3">
    <source>
        <dbReference type="EMBL" id="SBT19997.1"/>
    </source>
</evidence>
<evidence type="ECO:0000313" key="5">
    <source>
        <dbReference type="Proteomes" id="UP000092871"/>
    </source>
</evidence>
<feature type="transmembrane region" description="Helical" evidence="1">
    <location>
        <begin position="78"/>
        <end position="97"/>
    </location>
</feature>
<keyword evidence="1" id="KW-0472">Membrane</keyword>
<dbReference type="Proteomes" id="UP000092871">
    <property type="component" value="Unassembled WGS sequence"/>
</dbReference>
<reference evidence="2 5" key="1">
    <citation type="submission" date="2016-06" db="EMBL/GenBank/DDBJ databases">
        <authorList>
            <person name="Kjaerup R.B."/>
            <person name="Dalgaard T.S."/>
            <person name="Juul-Madsen H.R."/>
        </authorList>
    </citation>
    <scope>NUCLEOTIDE SEQUENCE [LARGE SCALE GENOMIC DNA]</scope>
    <source>
        <strain evidence="2 5">CECT 5115</strain>
    </source>
</reference>
<reference evidence="3 4" key="2">
    <citation type="submission" date="2016-06" db="EMBL/GenBank/DDBJ databases">
        <authorList>
            <person name="Rodrigo-Torres L."/>
            <person name="Arahal D.R."/>
        </authorList>
    </citation>
    <scope>NUCLEOTIDE SEQUENCE [LARGE SCALE GENOMIC DNA]</scope>
    <source>
        <strain evidence="3 4">CECT 5116</strain>
    </source>
</reference>
<protein>
    <submittedName>
        <fullName evidence="2">Uncharacterized protein</fullName>
    </submittedName>
</protein>
<feature type="transmembrane region" description="Helical" evidence="1">
    <location>
        <begin position="118"/>
        <end position="135"/>
    </location>
</feature>
<feature type="transmembrane region" description="Helical" evidence="1">
    <location>
        <begin position="225"/>
        <end position="253"/>
    </location>
</feature>
<dbReference type="EMBL" id="FLRB01000005">
    <property type="protein sequence ID" value="SBT19997.1"/>
    <property type="molecule type" value="Genomic_DNA"/>
</dbReference>
<organism evidence="2 5">
    <name type="scientific">Marinomonas gallaica</name>
    <dbReference type="NCBI Taxonomy" id="1806667"/>
    <lineage>
        <taxon>Bacteria</taxon>
        <taxon>Pseudomonadati</taxon>
        <taxon>Pseudomonadota</taxon>
        <taxon>Gammaproteobacteria</taxon>
        <taxon>Oceanospirillales</taxon>
        <taxon>Oceanospirillaceae</taxon>
        <taxon>Marinomonas</taxon>
    </lineage>
</organism>
<gene>
    <name evidence="2" type="ORF">MGA5115_01787</name>
    <name evidence="3" type="ORF">MGA5116_00580</name>
</gene>
<keyword evidence="1" id="KW-0812">Transmembrane</keyword>
<evidence type="ECO:0000313" key="4">
    <source>
        <dbReference type="Proteomes" id="UP000092840"/>
    </source>
</evidence>
<keyword evidence="1" id="KW-1133">Transmembrane helix</keyword>
<evidence type="ECO:0000313" key="2">
    <source>
        <dbReference type="EMBL" id="SBT17671.1"/>
    </source>
</evidence>
<dbReference type="EMBL" id="FLRA01000012">
    <property type="protein sequence ID" value="SBT17671.1"/>
    <property type="molecule type" value="Genomic_DNA"/>
</dbReference>
<dbReference type="Proteomes" id="UP000092840">
    <property type="component" value="Unassembled WGS sequence"/>
</dbReference>
<dbReference type="AlphaFoldDB" id="A0A1C3JQZ3"/>
<sequence>MAFQDFIPDKSEIVKLLDYLKVLFLGFRLKFLSHKDVFSDRDYADSIVFIALCSYIEKVLNESFIIRITNVSVDFTSIFIFNFAILFSFSLALKFFYSNYKLEKILSVVVHCDLSLKILSKLFLCFFVVVIYIANPTYSKSYFSHFKGAFSVPEEELIPEFFVTDYEKKFQEIGKNKIEIPPINDENLNEDPDLDSLVELTYDYLEVMTKMNNLLGFHVLNSQGWLLFFLVCISFSLFFNIFFSPVVISLILLKNNGVGSLKGAFYLISCALLMFVISYIITILKLSVGNT</sequence>
<accession>A0A1C3JQZ3</accession>
<dbReference type="RefSeq" id="WP_067035099.1">
    <property type="nucleotide sequence ID" value="NZ_FLRA01000012.1"/>
</dbReference>
<feature type="transmembrane region" description="Helical" evidence="1">
    <location>
        <begin position="265"/>
        <end position="288"/>
    </location>
</feature>
<keyword evidence="4" id="KW-1185">Reference proteome</keyword>
<evidence type="ECO:0000256" key="1">
    <source>
        <dbReference type="SAM" id="Phobius"/>
    </source>
</evidence>
<name>A0A1C3JQZ3_9GAMM</name>